<gene>
    <name evidence="3" type="ordered locus">Aasi_1795</name>
</gene>
<feature type="domain" description="AAA" evidence="1">
    <location>
        <begin position="12"/>
        <end position="127"/>
    </location>
</feature>
<evidence type="ECO:0000313" key="3">
    <source>
        <dbReference type="EMBL" id="ACP21057.1"/>
    </source>
</evidence>
<dbReference type="Proteomes" id="UP000001227">
    <property type="component" value="Chromosome"/>
</dbReference>
<dbReference type="InterPro" id="IPR027417">
    <property type="entry name" value="P-loop_NTPase"/>
</dbReference>
<organism evidence="3 4">
    <name type="scientific">Amoebophilus asiaticus (strain 5a2)</name>
    <dbReference type="NCBI Taxonomy" id="452471"/>
    <lineage>
        <taxon>Bacteria</taxon>
        <taxon>Pseudomonadati</taxon>
        <taxon>Bacteroidota</taxon>
        <taxon>Cytophagia</taxon>
        <taxon>Cytophagales</taxon>
        <taxon>Amoebophilaceae</taxon>
        <taxon>Candidatus Amoebophilus</taxon>
    </lineage>
</organism>
<dbReference type="KEGG" id="aas:Aasi_1795"/>
<accession>C3L416</accession>
<proteinExistence type="predicted"/>
<dbReference type="SUPFAM" id="SSF52540">
    <property type="entry name" value="P-loop containing nucleoside triphosphate hydrolases"/>
    <property type="match status" value="1"/>
</dbReference>
<feature type="domain" description="DUF4143" evidence="2">
    <location>
        <begin position="168"/>
        <end position="326"/>
    </location>
</feature>
<dbReference type="EMBL" id="CP001102">
    <property type="protein sequence ID" value="ACP21057.1"/>
    <property type="molecule type" value="Genomic_DNA"/>
</dbReference>
<dbReference type="HOGENOM" id="CLU_041527_3_1_10"/>
<evidence type="ECO:0008006" key="5">
    <source>
        <dbReference type="Google" id="ProtNLM"/>
    </source>
</evidence>
<reference evidence="3 4" key="1">
    <citation type="journal article" date="2010" name="J. Bacteriol.">
        <title>The genome of the amoeba symbiont 'Candidatus Amoebophilus asiaticus' reveals common mechanisms for host cell interaction among amoeba-associated bacteria.</title>
        <authorList>
            <person name="Schmitz-Esser S."/>
            <person name="Tischler P."/>
            <person name="Arnold R."/>
            <person name="Montanaro J."/>
            <person name="Wagner M."/>
            <person name="Rattei T."/>
            <person name="Horn M."/>
        </authorList>
    </citation>
    <scope>NUCLEOTIDE SEQUENCE [LARGE SCALE GENOMIC DNA]</scope>
    <source>
        <strain evidence="3 4">5a2</strain>
    </source>
</reference>
<keyword evidence="4" id="KW-1185">Reference proteome</keyword>
<dbReference type="PANTHER" id="PTHR43566">
    <property type="entry name" value="CONSERVED PROTEIN"/>
    <property type="match status" value="1"/>
</dbReference>
<sequence>MNELLELAKSYPVVTLLGPRQSGKTTLVKLAFPSKPYVNLEAIDIREIAKLDPRGFLNQYPNGAILDEIQRAPELLSYIQVIVDENPSKGLYILTGSHQVELQQAVSQSLAGRTALLQLLPMSLEELNNANIEISLDEALIKGGYPRIFKDNLDPTKAYRSYFQTYVERDLRQLINIKNISQFQRFVHICAGRIGQILNLEGIGGDVGVSSHTIKEWMSILESSFIIFRLLPYYENFGKRLIKSPKLYFTDVGLASYLLGIENTTQMARDPLRGSLVENLVILELIKYRLNQGKDSQLYYFRDAHGHEIDVIFQTGSKLIPIEIKAAATFNKSFLKNLNFFEKLVGERCTYSALIYAGEQQQLIGKCKLLPYTHATKILN</sequence>
<evidence type="ECO:0000313" key="4">
    <source>
        <dbReference type="Proteomes" id="UP000001227"/>
    </source>
</evidence>
<protein>
    <recommendedName>
        <fullName evidence="5">AAA family ATPase</fullName>
    </recommendedName>
</protein>
<evidence type="ECO:0000259" key="1">
    <source>
        <dbReference type="Pfam" id="PF13173"/>
    </source>
</evidence>
<evidence type="ECO:0000259" key="2">
    <source>
        <dbReference type="Pfam" id="PF13635"/>
    </source>
</evidence>
<dbReference type="AlphaFoldDB" id="C3L416"/>
<name>C3L416_AMOA5</name>
<dbReference type="eggNOG" id="COG1373">
    <property type="taxonomic scope" value="Bacteria"/>
</dbReference>
<dbReference type="Pfam" id="PF13635">
    <property type="entry name" value="DUF4143"/>
    <property type="match status" value="1"/>
</dbReference>
<dbReference type="InterPro" id="IPR025420">
    <property type="entry name" value="DUF4143"/>
</dbReference>
<dbReference type="Gene3D" id="3.40.50.300">
    <property type="entry name" value="P-loop containing nucleotide triphosphate hydrolases"/>
    <property type="match status" value="1"/>
</dbReference>
<dbReference type="InterPro" id="IPR011335">
    <property type="entry name" value="Restrct_endonuc-II-like"/>
</dbReference>
<dbReference type="RefSeq" id="WP_012473155.1">
    <property type="nucleotide sequence ID" value="NC_010830.1"/>
</dbReference>
<dbReference type="InterPro" id="IPR041682">
    <property type="entry name" value="AAA_14"/>
</dbReference>
<dbReference type="PANTHER" id="PTHR43566:SF2">
    <property type="entry name" value="DUF4143 DOMAIN-CONTAINING PROTEIN"/>
    <property type="match status" value="1"/>
</dbReference>
<dbReference type="Pfam" id="PF13173">
    <property type="entry name" value="AAA_14"/>
    <property type="match status" value="1"/>
</dbReference>
<dbReference type="SUPFAM" id="SSF52980">
    <property type="entry name" value="Restriction endonuclease-like"/>
    <property type="match status" value="1"/>
</dbReference>